<evidence type="ECO:0000313" key="1">
    <source>
        <dbReference type="EMBL" id="GFQ75929.1"/>
    </source>
</evidence>
<reference evidence="1" key="1">
    <citation type="submission" date="2020-07" db="EMBL/GenBank/DDBJ databases">
        <title>Multicomponent nature underlies the extraordinary mechanical properties of spider dragline silk.</title>
        <authorList>
            <person name="Kono N."/>
            <person name="Nakamura H."/>
            <person name="Mori M."/>
            <person name="Yoshida Y."/>
            <person name="Ohtoshi R."/>
            <person name="Malay A.D."/>
            <person name="Moran D.A.P."/>
            <person name="Tomita M."/>
            <person name="Numata K."/>
            <person name="Arakawa K."/>
        </authorList>
    </citation>
    <scope>NUCLEOTIDE SEQUENCE</scope>
</reference>
<dbReference type="AlphaFoldDB" id="A0A8X6FDD2"/>
<sequence>FPKNDDDKINYTDLVTAMNWVENPQDFYKAEPHAVQINWERIETEKNMDKIKYNCFLIDIVST</sequence>
<comment type="caution">
    <text evidence="1">The sequence shown here is derived from an EMBL/GenBank/DDBJ whole genome shotgun (WGS) entry which is preliminary data.</text>
</comment>
<accession>A0A8X6FDD2</accession>
<dbReference type="EMBL" id="BMAO01021609">
    <property type="protein sequence ID" value="GFQ75929.1"/>
    <property type="molecule type" value="Genomic_DNA"/>
</dbReference>
<gene>
    <name evidence="1" type="primary">efhc2_0</name>
    <name evidence="1" type="ORF">TNCT_362901</name>
</gene>
<protein>
    <submittedName>
        <fullName evidence="1">EF-hand domain-containing family member C2</fullName>
    </submittedName>
</protein>
<name>A0A8X6FDD2_TRICU</name>
<evidence type="ECO:0000313" key="2">
    <source>
        <dbReference type="Proteomes" id="UP000887116"/>
    </source>
</evidence>
<organism evidence="1 2">
    <name type="scientific">Trichonephila clavata</name>
    <name type="common">Joro spider</name>
    <name type="synonym">Nephila clavata</name>
    <dbReference type="NCBI Taxonomy" id="2740835"/>
    <lineage>
        <taxon>Eukaryota</taxon>
        <taxon>Metazoa</taxon>
        <taxon>Ecdysozoa</taxon>
        <taxon>Arthropoda</taxon>
        <taxon>Chelicerata</taxon>
        <taxon>Arachnida</taxon>
        <taxon>Araneae</taxon>
        <taxon>Araneomorphae</taxon>
        <taxon>Entelegynae</taxon>
        <taxon>Araneoidea</taxon>
        <taxon>Nephilidae</taxon>
        <taxon>Trichonephila</taxon>
    </lineage>
</organism>
<dbReference type="Proteomes" id="UP000887116">
    <property type="component" value="Unassembled WGS sequence"/>
</dbReference>
<keyword evidence="2" id="KW-1185">Reference proteome</keyword>
<proteinExistence type="predicted"/>
<feature type="non-terminal residue" evidence="1">
    <location>
        <position position="63"/>
    </location>
</feature>
<dbReference type="OrthoDB" id="6434125at2759"/>